<dbReference type="EMBL" id="JAHLPM010000009">
    <property type="protein sequence ID" value="MBU5438535.1"/>
    <property type="molecule type" value="Genomic_DNA"/>
</dbReference>
<keyword evidence="3" id="KW-1185">Reference proteome</keyword>
<sequence length="163" mass="19149">IDFSTRTCSNFEGVCGEIHHCTVDVPFECTTPVTFFRQPEVLRTNSRQEFEFLKEEDLPRKDFAEKDKLLSGDLSEFNQVSEEFFNELPFCELLSSRIIEFDELINRRRPSDIDLPFEERFFRKIEEKMVIELRLKILQKRQVTIPPTPTSGPGAIENNKVKK</sequence>
<dbReference type="Proteomes" id="UP000749471">
    <property type="component" value="Unassembled WGS sequence"/>
</dbReference>
<protein>
    <submittedName>
        <fullName evidence="2">Uncharacterized protein</fullName>
    </submittedName>
</protein>
<accession>A0ABS6E7X8</accession>
<dbReference type="NCBIfam" id="NF045794">
    <property type="entry name" value="CsxC_fam"/>
    <property type="match status" value="1"/>
</dbReference>
<evidence type="ECO:0000313" key="2">
    <source>
        <dbReference type="EMBL" id="MBU5438535.1"/>
    </source>
</evidence>
<proteinExistence type="predicted"/>
<gene>
    <name evidence="2" type="ORF">KQI42_10970</name>
</gene>
<evidence type="ECO:0000256" key="1">
    <source>
        <dbReference type="SAM" id="MobiDB-lite"/>
    </source>
</evidence>
<feature type="region of interest" description="Disordered" evidence="1">
    <location>
        <begin position="144"/>
        <end position="163"/>
    </location>
</feature>
<reference evidence="2 3" key="1">
    <citation type="submission" date="2021-06" db="EMBL/GenBank/DDBJ databases">
        <authorList>
            <person name="Sun Q."/>
            <person name="Li D."/>
        </authorList>
    </citation>
    <scope>NUCLEOTIDE SEQUENCE [LARGE SCALE GENOMIC DNA]</scope>
    <source>
        <strain evidence="2 3">MSJ-40</strain>
    </source>
</reference>
<evidence type="ECO:0000313" key="3">
    <source>
        <dbReference type="Proteomes" id="UP000749471"/>
    </source>
</evidence>
<dbReference type="RefSeq" id="WP_216519730.1">
    <property type="nucleotide sequence ID" value="NZ_JAHLPM010000009.1"/>
</dbReference>
<comment type="caution">
    <text evidence="2">The sequence shown here is derived from an EMBL/GenBank/DDBJ whole genome shotgun (WGS) entry which is preliminary data.</text>
</comment>
<feature type="non-terminal residue" evidence="2">
    <location>
        <position position="1"/>
    </location>
</feature>
<name>A0ABS6E7X8_9FIRM</name>
<organism evidence="2 3">
    <name type="scientific">Tissierella simiarum</name>
    <dbReference type="NCBI Taxonomy" id="2841534"/>
    <lineage>
        <taxon>Bacteria</taxon>
        <taxon>Bacillati</taxon>
        <taxon>Bacillota</taxon>
        <taxon>Tissierellia</taxon>
        <taxon>Tissierellales</taxon>
        <taxon>Tissierellaceae</taxon>
        <taxon>Tissierella</taxon>
    </lineage>
</organism>
<dbReference type="InterPro" id="IPR054845">
    <property type="entry name" value="Exosporium_prot_C"/>
</dbReference>